<organism evidence="2 3">
    <name type="scientific">Cyberlindnera jadinii (strain ATCC 18201 / CBS 1600 / BCRC 20928 / JCM 3617 / NBRC 0987 / NRRL Y-1542)</name>
    <name type="common">Torula yeast</name>
    <name type="synonym">Candida utilis</name>
    <dbReference type="NCBI Taxonomy" id="983966"/>
    <lineage>
        <taxon>Eukaryota</taxon>
        <taxon>Fungi</taxon>
        <taxon>Dikarya</taxon>
        <taxon>Ascomycota</taxon>
        <taxon>Saccharomycotina</taxon>
        <taxon>Saccharomycetes</taxon>
        <taxon>Phaffomycetales</taxon>
        <taxon>Phaffomycetaceae</taxon>
        <taxon>Cyberlindnera</taxon>
    </lineage>
</organism>
<dbReference type="GO" id="GO:0005737">
    <property type="term" value="C:cytoplasm"/>
    <property type="evidence" value="ECO:0007669"/>
    <property type="project" value="InterPro"/>
</dbReference>
<evidence type="ECO:0000313" key="3">
    <source>
        <dbReference type="Proteomes" id="UP000094389"/>
    </source>
</evidence>
<dbReference type="RefSeq" id="XP_020072102.1">
    <property type="nucleotide sequence ID" value="XM_020212092.1"/>
</dbReference>
<dbReference type="OrthoDB" id="443682at2759"/>
<protein>
    <recommendedName>
        <fullName evidence="1">Programmed cell death protein 2 C-terminal domain-containing protein</fullName>
    </recommendedName>
</protein>
<dbReference type="OMA" id="MPGPWAD"/>
<dbReference type="GeneID" id="30986488"/>
<feature type="non-terminal residue" evidence="2">
    <location>
        <position position="1"/>
    </location>
</feature>
<feature type="non-terminal residue" evidence="2">
    <location>
        <position position="391"/>
    </location>
</feature>
<dbReference type="PANTHER" id="PTHR47524">
    <property type="entry name" value="20S RRNA ACCUMULATION PROTEIN 4"/>
    <property type="match status" value="1"/>
</dbReference>
<evidence type="ECO:0000259" key="1">
    <source>
        <dbReference type="Pfam" id="PF04194"/>
    </source>
</evidence>
<feature type="domain" description="Programmed cell death protein 2 C-terminal" evidence="1">
    <location>
        <begin position="272"/>
        <end position="390"/>
    </location>
</feature>
<name>A0A1E4S6G9_CYBJN</name>
<dbReference type="Pfam" id="PF04194">
    <property type="entry name" value="PDCD2_C"/>
    <property type="match status" value="1"/>
</dbReference>
<dbReference type="Proteomes" id="UP000094389">
    <property type="component" value="Unassembled WGS sequence"/>
</dbReference>
<dbReference type="InterPro" id="IPR007320">
    <property type="entry name" value="PDCD2_C"/>
</dbReference>
<evidence type="ECO:0000313" key="2">
    <source>
        <dbReference type="EMBL" id="ODV75063.1"/>
    </source>
</evidence>
<accession>A0A1E4S6G9</accession>
<keyword evidence="3" id="KW-1185">Reference proteome</keyword>
<dbReference type="EMBL" id="KV453927">
    <property type="protein sequence ID" value="ODV75063.1"/>
    <property type="molecule type" value="Genomic_DNA"/>
</dbReference>
<dbReference type="AlphaFoldDB" id="A0A1E4S6G9"/>
<dbReference type="GO" id="GO:0030490">
    <property type="term" value="P:maturation of SSU-rRNA"/>
    <property type="evidence" value="ECO:0007669"/>
    <property type="project" value="TreeGrafter"/>
</dbReference>
<gene>
    <name evidence="2" type="ORF">CYBJADRAFT_111276</name>
</gene>
<reference evidence="2 3" key="1">
    <citation type="journal article" date="2016" name="Proc. Natl. Acad. Sci. U.S.A.">
        <title>Comparative genomics of biotechnologically important yeasts.</title>
        <authorList>
            <person name="Riley R."/>
            <person name="Haridas S."/>
            <person name="Wolfe K.H."/>
            <person name="Lopes M.R."/>
            <person name="Hittinger C.T."/>
            <person name="Goeker M."/>
            <person name="Salamov A.A."/>
            <person name="Wisecaver J.H."/>
            <person name="Long T.M."/>
            <person name="Calvey C.H."/>
            <person name="Aerts A.L."/>
            <person name="Barry K.W."/>
            <person name="Choi C."/>
            <person name="Clum A."/>
            <person name="Coughlan A.Y."/>
            <person name="Deshpande S."/>
            <person name="Douglass A.P."/>
            <person name="Hanson S.J."/>
            <person name="Klenk H.-P."/>
            <person name="LaButti K.M."/>
            <person name="Lapidus A."/>
            <person name="Lindquist E.A."/>
            <person name="Lipzen A.M."/>
            <person name="Meier-Kolthoff J.P."/>
            <person name="Ohm R.A."/>
            <person name="Otillar R.P."/>
            <person name="Pangilinan J.L."/>
            <person name="Peng Y."/>
            <person name="Rokas A."/>
            <person name="Rosa C.A."/>
            <person name="Scheuner C."/>
            <person name="Sibirny A.A."/>
            <person name="Slot J.C."/>
            <person name="Stielow J.B."/>
            <person name="Sun H."/>
            <person name="Kurtzman C.P."/>
            <person name="Blackwell M."/>
            <person name="Grigoriev I.V."/>
            <person name="Jeffries T.W."/>
        </authorList>
    </citation>
    <scope>NUCLEOTIDE SEQUENCE [LARGE SCALE GENOMIC DNA]</scope>
    <source>
        <strain evidence="3">ATCC 18201 / CBS 1600 / BCRC 20928 / JCM 3617 / NBRC 0987 / NRRL Y-1542</strain>
    </source>
</reference>
<sequence>SDEEDSAFPRSSRVSLGFVDVEIERSDDEPTVEDSFIGGQPVWFDGSRPDDSLLKCKNCISPMALILQAYAPLEGSYYDRIIYVFGCKKSECNRKPGSIRALRALSKDPKRMEELKQEDLNQQLDSKLKVDEGKNFLFGTDGKVTEAQANPFGGNPFSSAGSNPFGAPDSNPFAKKEEDVKDYASVATKAAPAKPLKKQEATDGANKVKELPEYPGYFLYVDEEKFQKKQHSKKLPDNVHINDSALDFENEVGGSSRELSNEQQAIAAGLQDKSFQHFSEVVEYNPLQVLRYDIGGSPLLFSSKDETSVKITKNLVPNPGYNPSSSRQFELQVMPKAIIDFERDQVEITGGIEWGTIIVYTDKEDYMPGLSDGDNSSHVGYVEEWVGVQWE</sequence>
<proteinExistence type="predicted"/>
<dbReference type="PANTHER" id="PTHR47524:SF1">
    <property type="entry name" value="20S RRNA ACCUMULATION PROTEIN 4"/>
    <property type="match status" value="1"/>
</dbReference>
<dbReference type="STRING" id="983966.A0A1E4S6G9"/>